<dbReference type="Gene3D" id="3.20.20.70">
    <property type="entry name" value="Aldolase class I"/>
    <property type="match status" value="1"/>
</dbReference>
<dbReference type="EMBL" id="JAUJEA010000020">
    <property type="protein sequence ID" value="MDN5205527.1"/>
    <property type="molecule type" value="Genomic_DNA"/>
</dbReference>
<evidence type="ECO:0000256" key="3">
    <source>
        <dbReference type="SAM" id="Phobius"/>
    </source>
</evidence>
<dbReference type="RefSeq" id="WP_346755549.1">
    <property type="nucleotide sequence ID" value="NZ_JAUJEA010000020.1"/>
</dbReference>
<dbReference type="InterPro" id="IPR024188">
    <property type="entry name" value="GltB"/>
</dbReference>
<evidence type="ECO:0000256" key="1">
    <source>
        <dbReference type="ARBA" id="ARBA00009716"/>
    </source>
</evidence>
<name>A0ABT8KXN5_9BACT</name>
<feature type="domain" description="Glutamate synthase" evidence="4">
    <location>
        <begin position="184"/>
        <end position="521"/>
    </location>
</feature>
<keyword evidence="3" id="KW-0812">Transmembrane</keyword>
<evidence type="ECO:0000256" key="2">
    <source>
        <dbReference type="PIRNR" id="PIRNR006429"/>
    </source>
</evidence>
<sequence length="564" mass="62329">MAYKISAISKGILARYARKGKEKALTPPNHVPPLQRPMDYIVVLLVLAIIPVWLLYSWHYGVELLVAALIIFGIRDIFIQDDHTITRIYGPLGRLRYLFENVFRDKYLQYFNETNTDGRPMPKIVRDYVYQKAKGLKSLSSFGTELDIYDIENTTNTRILHNNFGAPVNETSYGFEVGGHRDNVQAFHVKNSINISAMSYGALNYKAAECLSLGTRDVAYLNTGEGGCGPHVVAGNDAVWQLGTGKFGAGKTATLPNGEPTRVLDKELFKQTLQEFPNIRMIQLKISQGAKPGLGGHLPGAKVTPEIADVRKVKPYETLISPSQHAELYASSAKEAIMKLMDFCKELRALSALPVGIKMCIGKLSEIDMLVEAMKLTGEGPDMIQLDGADGGTGAGPNLFVNYVGYGGAIESVAYLNKKLIEAGIRDHVKISASGRLFTPAHAMIAFAYGADTIETARAAMLAIGCIQALKCHTNHCPTGITTNNKWRMHGIDIPEKSTRIHKYLKGFHHDLMELTRVLGHADPRDVKPNDIRTITQKSWFASHFEEDPFGFYMPSPVSEKWGV</sequence>
<dbReference type="CDD" id="cd02808">
    <property type="entry name" value="GltS_FMN"/>
    <property type="match status" value="1"/>
</dbReference>
<dbReference type="EC" id="1.4.-.-" evidence="5"/>
<dbReference type="InterPro" id="IPR013785">
    <property type="entry name" value="Aldolase_TIM"/>
</dbReference>
<keyword evidence="5" id="KW-0560">Oxidoreductase</keyword>
<dbReference type="PANTHER" id="PTHR43819">
    <property type="entry name" value="ARCHAEAL-TYPE GLUTAMATE SYNTHASE [NADPH]"/>
    <property type="match status" value="1"/>
</dbReference>
<dbReference type="Proteomes" id="UP001172082">
    <property type="component" value="Unassembled WGS sequence"/>
</dbReference>
<keyword evidence="3" id="KW-1133">Transmembrane helix</keyword>
<feature type="transmembrane region" description="Helical" evidence="3">
    <location>
        <begin position="38"/>
        <end position="56"/>
    </location>
</feature>
<evidence type="ECO:0000313" key="5">
    <source>
        <dbReference type="EMBL" id="MDN5205527.1"/>
    </source>
</evidence>
<evidence type="ECO:0000259" key="4">
    <source>
        <dbReference type="Pfam" id="PF01645"/>
    </source>
</evidence>
<keyword evidence="3" id="KW-0472">Membrane</keyword>
<proteinExistence type="inferred from homology"/>
<dbReference type="InterPro" id="IPR002932">
    <property type="entry name" value="Glu_synthdom"/>
</dbReference>
<dbReference type="Pfam" id="PF01645">
    <property type="entry name" value="Glu_synthase"/>
    <property type="match status" value="1"/>
</dbReference>
<comment type="similarity">
    <text evidence="1 2">Belongs to the glutamate synthase family.</text>
</comment>
<accession>A0ABT8KXN5</accession>
<dbReference type="GO" id="GO:0016491">
    <property type="term" value="F:oxidoreductase activity"/>
    <property type="evidence" value="ECO:0007669"/>
    <property type="project" value="UniProtKB-KW"/>
</dbReference>
<protein>
    <submittedName>
        <fullName evidence="5">FMN-binding glutamate synthase family protein</fullName>
        <ecNumber evidence="5">1.4.-.-</ecNumber>
    </submittedName>
</protein>
<organism evidence="5 6">
    <name type="scientific">Splendidivirga corallicola</name>
    <dbReference type="NCBI Taxonomy" id="3051826"/>
    <lineage>
        <taxon>Bacteria</taxon>
        <taxon>Pseudomonadati</taxon>
        <taxon>Bacteroidota</taxon>
        <taxon>Cytophagia</taxon>
        <taxon>Cytophagales</taxon>
        <taxon>Splendidivirgaceae</taxon>
        <taxon>Splendidivirga</taxon>
    </lineage>
</organism>
<dbReference type="SUPFAM" id="SSF51395">
    <property type="entry name" value="FMN-linked oxidoreductases"/>
    <property type="match status" value="1"/>
</dbReference>
<gene>
    <name evidence="5" type="ORF">QQ008_29355</name>
</gene>
<dbReference type="PIRSF" id="PIRSF006429">
    <property type="entry name" value="GOGAT_lg_2"/>
    <property type="match status" value="1"/>
</dbReference>
<keyword evidence="6" id="KW-1185">Reference proteome</keyword>
<comment type="caution">
    <text evidence="5">The sequence shown here is derived from an EMBL/GenBank/DDBJ whole genome shotgun (WGS) entry which is preliminary data.</text>
</comment>
<evidence type="ECO:0000313" key="6">
    <source>
        <dbReference type="Proteomes" id="UP001172082"/>
    </source>
</evidence>
<dbReference type="PANTHER" id="PTHR43819:SF1">
    <property type="entry name" value="ARCHAEAL-TYPE GLUTAMATE SYNTHASE [NADPH]"/>
    <property type="match status" value="1"/>
</dbReference>
<reference evidence="5" key="1">
    <citation type="submission" date="2023-06" db="EMBL/GenBank/DDBJ databases">
        <title>Genomic of Parafulvivirga corallium.</title>
        <authorList>
            <person name="Wang G."/>
        </authorList>
    </citation>
    <scope>NUCLEOTIDE SEQUENCE</scope>
    <source>
        <strain evidence="5">BMA10</strain>
    </source>
</reference>